<accession>A0ABQ5WUW2</accession>
<dbReference type="Pfam" id="PF00132">
    <property type="entry name" value="Hexapep"/>
    <property type="match status" value="1"/>
</dbReference>
<dbReference type="SUPFAM" id="SSF51161">
    <property type="entry name" value="Trimeric LpxA-like enzymes"/>
    <property type="match status" value="1"/>
</dbReference>
<evidence type="ECO:0000313" key="2">
    <source>
        <dbReference type="Proteomes" id="UP001156629"/>
    </source>
</evidence>
<gene>
    <name evidence="1" type="ORF">GCM10007870_27890</name>
</gene>
<dbReference type="InterPro" id="IPR001451">
    <property type="entry name" value="Hexapep"/>
</dbReference>
<dbReference type="InterPro" id="IPR011004">
    <property type="entry name" value="Trimer_LpxA-like_sf"/>
</dbReference>
<evidence type="ECO:0008006" key="3">
    <source>
        <dbReference type="Google" id="ProtNLM"/>
    </source>
</evidence>
<protein>
    <recommendedName>
        <fullName evidence="3">Acetyltransferase</fullName>
    </recommendedName>
</protein>
<name>A0ABQ5WUW2_9PROT</name>
<dbReference type="CDD" id="cd03349">
    <property type="entry name" value="LbH_XAT"/>
    <property type="match status" value="1"/>
</dbReference>
<keyword evidence="2" id="KW-1185">Reference proteome</keyword>
<comment type="caution">
    <text evidence="1">The sequence shown here is derived from an EMBL/GenBank/DDBJ whole genome shotgun (WGS) entry which is preliminary data.</text>
</comment>
<sequence>MAMYSTLITSSKSLLHVSEGVLGHASPTEVVDPVYAWRAEANSDVIYLMAASGEPFWIMGDFGQRAIFSFKIRRQVGGGIAIEHPSNAKIFRASDDGRIYIDGENGGLDKIFFEESINISPNEIRIKYQKILSNTLENNLISLSKMSPFVEMADMAYAITRLESFSSYSHVIDQIKELPSYEFIFPSIQLLMKSEFAGSGRNFHAHYAWGGGDFVDVGKYSYGFPRILPYPPARLKVSAFCSIAEDVTVVLGNHLTKAATTFPFQDEAFRWPSRHADIGKFEDSISSGVVIGNDVWIGRGVTILPGAVIGDGCIVGAESVVRGKVEPYSIYLGNPGYVLKPRFDAQTTSRLLALKWWEWPEWKIDRYCGMMMTDLQGFLDKAEKI</sequence>
<proteinExistence type="predicted"/>
<organism evidence="1 2">
    <name type="scientific">Gluconobacter kondonii</name>
    <dbReference type="NCBI Taxonomy" id="941463"/>
    <lineage>
        <taxon>Bacteria</taxon>
        <taxon>Pseudomonadati</taxon>
        <taxon>Pseudomonadota</taxon>
        <taxon>Alphaproteobacteria</taxon>
        <taxon>Acetobacterales</taxon>
        <taxon>Acetobacteraceae</taxon>
        <taxon>Gluconobacter</taxon>
    </lineage>
</organism>
<dbReference type="EMBL" id="BSNV01000049">
    <property type="protein sequence ID" value="GLQ67204.1"/>
    <property type="molecule type" value="Genomic_DNA"/>
</dbReference>
<dbReference type="InterPro" id="IPR051159">
    <property type="entry name" value="Hexapeptide_acetyltransf"/>
</dbReference>
<dbReference type="Gene3D" id="2.160.10.10">
    <property type="entry name" value="Hexapeptide repeat proteins"/>
    <property type="match status" value="1"/>
</dbReference>
<evidence type="ECO:0000313" key="1">
    <source>
        <dbReference type="EMBL" id="GLQ67204.1"/>
    </source>
</evidence>
<dbReference type="Proteomes" id="UP001156629">
    <property type="component" value="Unassembled WGS sequence"/>
</dbReference>
<reference evidence="2" key="1">
    <citation type="journal article" date="2019" name="Int. J. Syst. Evol. Microbiol.">
        <title>The Global Catalogue of Microorganisms (GCM) 10K type strain sequencing project: providing services to taxonomists for standard genome sequencing and annotation.</title>
        <authorList>
            <consortium name="The Broad Institute Genomics Platform"/>
            <consortium name="The Broad Institute Genome Sequencing Center for Infectious Disease"/>
            <person name="Wu L."/>
            <person name="Ma J."/>
        </authorList>
    </citation>
    <scope>NUCLEOTIDE SEQUENCE [LARGE SCALE GENOMIC DNA]</scope>
    <source>
        <strain evidence="2">NBRC 3266</strain>
    </source>
</reference>
<dbReference type="PANTHER" id="PTHR23416">
    <property type="entry name" value="SIALIC ACID SYNTHASE-RELATED"/>
    <property type="match status" value="1"/>
</dbReference>